<evidence type="ECO:0000256" key="2">
    <source>
        <dbReference type="ARBA" id="ARBA00022692"/>
    </source>
</evidence>
<feature type="transmembrane region" description="Helical" evidence="5">
    <location>
        <begin position="221"/>
        <end position="239"/>
    </location>
</feature>
<dbReference type="AlphaFoldDB" id="A0A379AWN4"/>
<evidence type="ECO:0000256" key="4">
    <source>
        <dbReference type="ARBA" id="ARBA00023136"/>
    </source>
</evidence>
<accession>A0A379AWN4</accession>
<evidence type="ECO:0000256" key="3">
    <source>
        <dbReference type="ARBA" id="ARBA00022989"/>
    </source>
</evidence>
<feature type="transmembrane region" description="Helical" evidence="5">
    <location>
        <begin position="361"/>
        <end position="379"/>
    </location>
</feature>
<reference evidence="7 9" key="1">
    <citation type="submission" date="2018-06" db="EMBL/GenBank/DDBJ databases">
        <authorList>
            <consortium name="Pathogen Informatics"/>
            <person name="Doyle S."/>
        </authorList>
    </citation>
    <scope>NUCLEOTIDE SEQUENCE [LARGE SCALE GENOMIC DNA]</scope>
    <source>
        <strain evidence="7 9">NCTC11188</strain>
    </source>
</reference>
<feature type="transmembrane region" description="Helical" evidence="5">
    <location>
        <begin position="149"/>
        <end position="169"/>
    </location>
</feature>
<dbReference type="GO" id="GO:0016020">
    <property type="term" value="C:membrane"/>
    <property type="evidence" value="ECO:0007669"/>
    <property type="project" value="UniProtKB-SubCell"/>
</dbReference>
<protein>
    <submittedName>
        <fullName evidence="8">O-antigen ligase</fullName>
    </submittedName>
    <submittedName>
        <fullName evidence="7">RfaL protein</fullName>
    </submittedName>
</protein>
<keyword evidence="3 5" id="KW-1133">Transmembrane helix</keyword>
<comment type="subcellular location">
    <subcellularLocation>
        <location evidence="1">Membrane</location>
        <topology evidence="1">Multi-pass membrane protein</topology>
    </subcellularLocation>
</comment>
<feature type="transmembrane region" description="Helical" evidence="5">
    <location>
        <begin position="176"/>
        <end position="192"/>
    </location>
</feature>
<dbReference type="Pfam" id="PF04932">
    <property type="entry name" value="Wzy_C"/>
    <property type="match status" value="1"/>
</dbReference>
<dbReference type="PANTHER" id="PTHR37422">
    <property type="entry name" value="TEICHURONIC ACID BIOSYNTHESIS PROTEIN TUAE"/>
    <property type="match status" value="1"/>
</dbReference>
<dbReference type="InterPro" id="IPR007016">
    <property type="entry name" value="O-antigen_ligase-rel_domated"/>
</dbReference>
<keyword evidence="2 5" id="KW-0812">Transmembrane</keyword>
<organism evidence="7 9">
    <name type="scientific">Avibacterium gallinarum</name>
    <name type="common">Pasteurella gallinarum</name>
    <dbReference type="NCBI Taxonomy" id="755"/>
    <lineage>
        <taxon>Bacteria</taxon>
        <taxon>Pseudomonadati</taxon>
        <taxon>Pseudomonadota</taxon>
        <taxon>Gammaproteobacteria</taxon>
        <taxon>Pasteurellales</taxon>
        <taxon>Pasteurellaceae</taxon>
        <taxon>Avibacterium</taxon>
    </lineage>
</organism>
<dbReference type="EMBL" id="SNXJ01000001">
    <property type="protein sequence ID" value="TDP30245.1"/>
    <property type="molecule type" value="Genomic_DNA"/>
</dbReference>
<keyword evidence="8" id="KW-0436">Ligase</keyword>
<dbReference type="GO" id="GO:0016874">
    <property type="term" value="F:ligase activity"/>
    <property type="evidence" value="ECO:0007669"/>
    <property type="project" value="UniProtKB-KW"/>
</dbReference>
<evidence type="ECO:0000256" key="1">
    <source>
        <dbReference type="ARBA" id="ARBA00004141"/>
    </source>
</evidence>
<dbReference type="Proteomes" id="UP000294683">
    <property type="component" value="Unassembled WGS sequence"/>
</dbReference>
<keyword evidence="10" id="KW-1185">Reference proteome</keyword>
<evidence type="ECO:0000256" key="5">
    <source>
        <dbReference type="SAM" id="Phobius"/>
    </source>
</evidence>
<evidence type="ECO:0000259" key="6">
    <source>
        <dbReference type="Pfam" id="PF04932"/>
    </source>
</evidence>
<dbReference type="RefSeq" id="WP_115261381.1">
    <property type="nucleotide sequence ID" value="NZ_SNXJ01000001.1"/>
</dbReference>
<reference evidence="8 10" key="2">
    <citation type="submission" date="2019-03" db="EMBL/GenBank/DDBJ databases">
        <title>Genomic Encyclopedia of Type Strains, Phase IV (KMG-IV): sequencing the most valuable type-strain genomes for metagenomic binning, comparative biology and taxonomic classification.</title>
        <authorList>
            <person name="Goeker M."/>
        </authorList>
    </citation>
    <scope>NUCLEOTIDE SEQUENCE [LARGE SCALE GENOMIC DNA]</scope>
    <source>
        <strain evidence="8 10">DSM 17481</strain>
    </source>
</reference>
<dbReference type="PANTHER" id="PTHR37422:SF17">
    <property type="entry name" value="O-ANTIGEN LIGASE"/>
    <property type="match status" value="1"/>
</dbReference>
<feature type="transmembrane region" description="Helical" evidence="5">
    <location>
        <begin position="330"/>
        <end position="349"/>
    </location>
</feature>
<name>A0A379AWN4_AVIGA</name>
<gene>
    <name evidence="7" type="primary">rfaL_1</name>
    <name evidence="8" type="ORF">EV689_101275</name>
    <name evidence="7" type="ORF">NCTC11188_01107</name>
</gene>
<evidence type="ECO:0000313" key="8">
    <source>
        <dbReference type="EMBL" id="TDP30245.1"/>
    </source>
</evidence>
<evidence type="ECO:0000313" key="9">
    <source>
        <dbReference type="Proteomes" id="UP000255113"/>
    </source>
</evidence>
<feature type="domain" description="O-antigen ligase-related" evidence="6">
    <location>
        <begin position="186"/>
        <end position="338"/>
    </location>
</feature>
<evidence type="ECO:0000313" key="10">
    <source>
        <dbReference type="Proteomes" id="UP000294683"/>
    </source>
</evidence>
<feature type="transmembrane region" description="Helical" evidence="5">
    <location>
        <begin position="391"/>
        <end position="409"/>
    </location>
</feature>
<feature type="transmembrane region" description="Helical" evidence="5">
    <location>
        <begin position="111"/>
        <end position="129"/>
    </location>
</feature>
<evidence type="ECO:0000313" key="7">
    <source>
        <dbReference type="EMBL" id="SUB26745.1"/>
    </source>
</evidence>
<sequence>MIRKSFFLYSINVLVLCFFLALLSIKRSYYVAPAILVLFSFIYIFYTYKSIEYEYDAKKYVKFSLLYYIVGLFVATLNGDAIPSSFKADHFLLLSIPILFLLIRYRPNFKFLTIVFGVSCLFFGIQALYNKFYLGIDRAFDPDIINPIPAAAIIMTVTLYCIALGFHYLEKKEVKIGVFLLFSSCIGLLGNIATGSRGSWIVFPFVLFFLFFKYKKSLKRVVYSFFMLLISIIIVVSIIPQFGVSKRYQAALDNITQYVDDSNAHSSVGVRFDLYKGAWYAIQEKPILGWGRDGMLHKRHEQAESGVIPNYTKDYTHSHNQFIEQTYHRGIIGLFVLLLLIYTFLKYFIDVYKNSSVEDRKIIALLGVINIFGLIFFNLTDSLLINKEYAMFFYMCNVIFYAMTIDNNWRLTE</sequence>
<feature type="transmembrane region" description="Helical" evidence="5">
    <location>
        <begin position="198"/>
        <end position="214"/>
    </location>
</feature>
<dbReference type="Proteomes" id="UP000255113">
    <property type="component" value="Unassembled WGS sequence"/>
</dbReference>
<keyword evidence="4 5" id="KW-0472">Membrane</keyword>
<feature type="transmembrane region" description="Helical" evidence="5">
    <location>
        <begin position="31"/>
        <end position="48"/>
    </location>
</feature>
<dbReference type="InterPro" id="IPR051533">
    <property type="entry name" value="WaaL-like"/>
</dbReference>
<feature type="transmembrane region" description="Helical" evidence="5">
    <location>
        <begin position="7"/>
        <end position="25"/>
    </location>
</feature>
<dbReference type="EMBL" id="UGSQ01000003">
    <property type="protein sequence ID" value="SUB26745.1"/>
    <property type="molecule type" value="Genomic_DNA"/>
</dbReference>
<feature type="transmembrane region" description="Helical" evidence="5">
    <location>
        <begin position="60"/>
        <end position="79"/>
    </location>
</feature>
<feature type="transmembrane region" description="Helical" evidence="5">
    <location>
        <begin position="85"/>
        <end position="104"/>
    </location>
</feature>
<proteinExistence type="predicted"/>